<reference evidence="1 2" key="2">
    <citation type="submission" date="2007-09" db="EMBL/GenBank/DDBJ databases">
        <authorList>
            <person name="Fulton L."/>
            <person name="Clifton S."/>
            <person name="Fulton B."/>
            <person name="Xu J."/>
            <person name="Minx P."/>
            <person name="Pepin K.H."/>
            <person name="Johnson M."/>
            <person name="Thiruvilangam P."/>
            <person name="Bhonagiri V."/>
            <person name="Nash W.E."/>
            <person name="Mardis E.R."/>
            <person name="Wilson R.K."/>
        </authorList>
    </citation>
    <scope>NUCLEOTIDE SEQUENCE [LARGE SCALE GENOMIC DNA]</scope>
    <source>
        <strain evidence="1 2">ATCC 33270</strain>
    </source>
</reference>
<sequence length="138" mass="16134">MAVGLKVDFLWYSIGQPDFLHSFFSTICVNLENSNWGSKFPILMKELYEGKLKYENIDSAIRELNEIELLFRKLGTDKVVWDIDNPKLTPPWGDNISPDIHNLSEYFWTSDGYNLFEIIREALEEGKKERIDVELKSI</sequence>
<dbReference type="RefSeq" id="WP_004832131.1">
    <property type="nucleotide sequence ID" value="NZ_DS483516.1"/>
</dbReference>
<organism evidence="1 2">
    <name type="scientific">Parvimonas micra ATCC 33270</name>
    <dbReference type="NCBI Taxonomy" id="411465"/>
    <lineage>
        <taxon>Bacteria</taxon>
        <taxon>Bacillati</taxon>
        <taxon>Bacillota</taxon>
        <taxon>Tissierellia</taxon>
        <taxon>Tissierellales</taxon>
        <taxon>Peptoniphilaceae</taxon>
        <taxon>Parvimonas</taxon>
    </lineage>
</organism>
<gene>
    <name evidence="1" type="ORF">PEPMIC_00303</name>
</gene>
<dbReference type="Proteomes" id="UP000003162">
    <property type="component" value="Unassembled WGS sequence"/>
</dbReference>
<dbReference type="EMBL" id="ABEE02000015">
    <property type="protein sequence ID" value="EDP24454.1"/>
    <property type="molecule type" value="Genomic_DNA"/>
</dbReference>
<dbReference type="eggNOG" id="ENOG5032V42">
    <property type="taxonomic scope" value="Bacteria"/>
</dbReference>
<name>A8SJG9_9FIRM</name>
<evidence type="ECO:0000313" key="1">
    <source>
        <dbReference type="EMBL" id="EDP24454.1"/>
    </source>
</evidence>
<comment type="caution">
    <text evidence="1">The sequence shown here is derived from an EMBL/GenBank/DDBJ whole genome shotgun (WGS) entry which is preliminary data.</text>
</comment>
<dbReference type="AlphaFoldDB" id="A8SJG9"/>
<dbReference type="Pfam" id="PF15601">
    <property type="entry name" value="Imm70"/>
    <property type="match status" value="1"/>
</dbReference>
<evidence type="ECO:0008006" key="3">
    <source>
        <dbReference type="Google" id="ProtNLM"/>
    </source>
</evidence>
<reference evidence="1 2" key="1">
    <citation type="submission" date="2007-09" db="EMBL/GenBank/DDBJ databases">
        <title>Draft genome sequence of Peptostreptococcus micros (ATCC 33270).</title>
        <authorList>
            <person name="Sudarsanam P."/>
            <person name="Ley R."/>
            <person name="Guruge J."/>
            <person name="Turnbaugh P.J."/>
            <person name="Mahowald M."/>
            <person name="Liep D."/>
            <person name="Gordon J."/>
        </authorList>
    </citation>
    <scope>NUCLEOTIDE SEQUENCE [LARGE SCALE GENOMIC DNA]</scope>
    <source>
        <strain evidence="1 2">ATCC 33270</strain>
    </source>
</reference>
<protein>
    <recommendedName>
        <fullName evidence="3">Immunity protein 70</fullName>
    </recommendedName>
</protein>
<proteinExistence type="predicted"/>
<dbReference type="InterPro" id="IPR028185">
    <property type="entry name" value="Imm70"/>
</dbReference>
<accession>A8SJG9</accession>
<evidence type="ECO:0000313" key="2">
    <source>
        <dbReference type="Proteomes" id="UP000003162"/>
    </source>
</evidence>
<dbReference type="HOGENOM" id="CLU_153669_0_0_9"/>
<dbReference type="GeneID" id="93384412"/>